<dbReference type="Proteomes" id="UP000704712">
    <property type="component" value="Unassembled WGS sequence"/>
</dbReference>
<reference evidence="2" key="1">
    <citation type="submission" date="2020-03" db="EMBL/GenBank/DDBJ databases">
        <title>Hybrid Assembly of Korean Phytophthora infestans isolates.</title>
        <authorList>
            <person name="Prokchorchik M."/>
            <person name="Lee Y."/>
            <person name="Seo J."/>
            <person name="Cho J.-H."/>
            <person name="Park Y.-E."/>
            <person name="Jang D.-C."/>
            <person name="Im J.-S."/>
            <person name="Choi J.-G."/>
            <person name="Park H.-J."/>
            <person name="Lee G.-B."/>
            <person name="Lee Y.-G."/>
            <person name="Hong S.-Y."/>
            <person name="Cho K."/>
            <person name="Sohn K.H."/>
        </authorList>
    </citation>
    <scope>NUCLEOTIDE SEQUENCE</scope>
    <source>
        <strain evidence="2">KR_2_A2</strain>
    </source>
</reference>
<feature type="region of interest" description="Disordered" evidence="1">
    <location>
        <begin position="83"/>
        <end position="119"/>
    </location>
</feature>
<sequence>MRYPTFQSGFRKKQMLVMLDVISASDIPEACAWLMFKDMYRLVEEEEESSEDRSIRRRKKTETQLLASVDALTQQMQSCIMQQQQGQGQMMQNRWQGPRSPGNKATMVATTMATPSAGN</sequence>
<name>A0A8S9UHS2_PHYIN</name>
<feature type="compositionally biased region" description="Polar residues" evidence="1">
    <location>
        <begin position="108"/>
        <end position="119"/>
    </location>
</feature>
<gene>
    <name evidence="2" type="ORF">GN958_ATG11802</name>
</gene>
<dbReference type="AlphaFoldDB" id="A0A8S9UHS2"/>
<evidence type="ECO:0000313" key="3">
    <source>
        <dbReference type="Proteomes" id="UP000704712"/>
    </source>
</evidence>
<evidence type="ECO:0000256" key="1">
    <source>
        <dbReference type="SAM" id="MobiDB-lite"/>
    </source>
</evidence>
<proteinExistence type="predicted"/>
<evidence type="ECO:0000313" key="2">
    <source>
        <dbReference type="EMBL" id="KAF4139007.1"/>
    </source>
</evidence>
<feature type="compositionally biased region" description="Low complexity" evidence="1">
    <location>
        <begin position="83"/>
        <end position="97"/>
    </location>
</feature>
<dbReference type="EMBL" id="JAACNO010001600">
    <property type="protein sequence ID" value="KAF4139007.1"/>
    <property type="molecule type" value="Genomic_DNA"/>
</dbReference>
<accession>A0A8S9UHS2</accession>
<organism evidence="2 3">
    <name type="scientific">Phytophthora infestans</name>
    <name type="common">Potato late blight agent</name>
    <name type="synonym">Botrytis infestans</name>
    <dbReference type="NCBI Taxonomy" id="4787"/>
    <lineage>
        <taxon>Eukaryota</taxon>
        <taxon>Sar</taxon>
        <taxon>Stramenopiles</taxon>
        <taxon>Oomycota</taxon>
        <taxon>Peronosporomycetes</taxon>
        <taxon>Peronosporales</taxon>
        <taxon>Peronosporaceae</taxon>
        <taxon>Phytophthora</taxon>
    </lineage>
</organism>
<protein>
    <submittedName>
        <fullName evidence="2">Uncharacterized protein</fullName>
    </submittedName>
</protein>
<comment type="caution">
    <text evidence="2">The sequence shown here is derived from an EMBL/GenBank/DDBJ whole genome shotgun (WGS) entry which is preliminary data.</text>
</comment>